<name>A0A8T2U697_CERRI</name>
<dbReference type="InterPro" id="IPR044278">
    <property type="entry name" value="BHLH95-like"/>
</dbReference>
<keyword evidence="3" id="KW-0175">Coiled coil</keyword>
<accession>A0A8T2U697</accession>
<evidence type="ECO:0000256" key="2">
    <source>
        <dbReference type="ARBA" id="ARBA00023163"/>
    </source>
</evidence>
<keyword evidence="2" id="KW-0804">Transcription</keyword>
<dbReference type="InterPro" id="IPR011598">
    <property type="entry name" value="bHLH_dom"/>
</dbReference>
<evidence type="ECO:0000313" key="6">
    <source>
        <dbReference type="EMBL" id="KAH7430218.1"/>
    </source>
</evidence>
<dbReference type="OrthoDB" id="1885111at2759"/>
<evidence type="ECO:0000256" key="1">
    <source>
        <dbReference type="ARBA" id="ARBA00023015"/>
    </source>
</evidence>
<evidence type="ECO:0000259" key="5">
    <source>
        <dbReference type="PROSITE" id="PS50888"/>
    </source>
</evidence>
<dbReference type="PROSITE" id="PS50888">
    <property type="entry name" value="BHLH"/>
    <property type="match status" value="1"/>
</dbReference>
<evidence type="ECO:0000313" key="7">
    <source>
        <dbReference type="Proteomes" id="UP000825935"/>
    </source>
</evidence>
<dbReference type="PANTHER" id="PTHR46772">
    <property type="entry name" value="BHLH DOMAIN-CONTAINING PROTEIN"/>
    <property type="match status" value="1"/>
</dbReference>
<dbReference type="SUPFAM" id="SSF47459">
    <property type="entry name" value="HLH, helix-loop-helix DNA-binding domain"/>
    <property type="match status" value="1"/>
</dbReference>
<sequence>MSLSDFGAKTEEWLEEEAAKEGVVTVEQQLVEDETCSGSSCSKKRMRHIDNERKRRILMNNLLDSLQSLLPDSYPRVLLSLSVSLSLCLKDRCALLSDVIEHVQLLEDQARRLEAQTAQMTREKVALRHSASRTKVCPTDELTGQSKGPPCPELVRNFHVQFMPPLHNGHPRAAEGSHNSTNGSDGGGGDRKELVLTFASPSRSGLLPHVLELLQRSELIVMDCSLSTIGDDEILWYIHAQVPTGRKLTSDQVKSLFS</sequence>
<dbReference type="Proteomes" id="UP000825935">
    <property type="component" value="Chromosome 9"/>
</dbReference>
<comment type="caution">
    <text evidence="6">The sequence shown here is derived from an EMBL/GenBank/DDBJ whole genome shotgun (WGS) entry which is preliminary data.</text>
</comment>
<dbReference type="GO" id="GO:0046983">
    <property type="term" value="F:protein dimerization activity"/>
    <property type="evidence" value="ECO:0007669"/>
    <property type="project" value="InterPro"/>
</dbReference>
<keyword evidence="7" id="KW-1185">Reference proteome</keyword>
<evidence type="ECO:0000256" key="4">
    <source>
        <dbReference type="SAM" id="MobiDB-lite"/>
    </source>
</evidence>
<dbReference type="GO" id="GO:0003700">
    <property type="term" value="F:DNA-binding transcription factor activity"/>
    <property type="evidence" value="ECO:0007669"/>
    <property type="project" value="InterPro"/>
</dbReference>
<evidence type="ECO:0000256" key="3">
    <source>
        <dbReference type="SAM" id="Coils"/>
    </source>
</evidence>
<dbReference type="AlphaFoldDB" id="A0A8T2U697"/>
<gene>
    <name evidence="6" type="ORF">KP509_09G088900</name>
</gene>
<reference evidence="6" key="1">
    <citation type="submission" date="2021-08" db="EMBL/GenBank/DDBJ databases">
        <title>WGS assembly of Ceratopteris richardii.</title>
        <authorList>
            <person name="Marchant D.B."/>
            <person name="Chen G."/>
            <person name="Jenkins J."/>
            <person name="Shu S."/>
            <person name="Leebens-Mack J."/>
            <person name="Grimwood J."/>
            <person name="Schmutz J."/>
            <person name="Soltis P."/>
            <person name="Soltis D."/>
            <person name="Chen Z.-H."/>
        </authorList>
    </citation>
    <scope>NUCLEOTIDE SEQUENCE</scope>
    <source>
        <strain evidence="6">Whitten #5841</strain>
        <tissue evidence="6">Leaf</tissue>
    </source>
</reference>
<organism evidence="6 7">
    <name type="scientific">Ceratopteris richardii</name>
    <name type="common">Triangle waterfern</name>
    <dbReference type="NCBI Taxonomy" id="49495"/>
    <lineage>
        <taxon>Eukaryota</taxon>
        <taxon>Viridiplantae</taxon>
        <taxon>Streptophyta</taxon>
        <taxon>Embryophyta</taxon>
        <taxon>Tracheophyta</taxon>
        <taxon>Polypodiopsida</taxon>
        <taxon>Polypodiidae</taxon>
        <taxon>Polypodiales</taxon>
        <taxon>Pteridineae</taxon>
        <taxon>Pteridaceae</taxon>
        <taxon>Parkerioideae</taxon>
        <taxon>Ceratopteris</taxon>
    </lineage>
</organism>
<protein>
    <recommendedName>
        <fullName evidence="5">BHLH domain-containing protein</fullName>
    </recommendedName>
</protein>
<feature type="domain" description="BHLH" evidence="5">
    <location>
        <begin position="43"/>
        <end position="106"/>
    </location>
</feature>
<dbReference type="PANTHER" id="PTHR46772:SF8">
    <property type="entry name" value="TRANSCRIPTION FACTOR BHLH95"/>
    <property type="match status" value="1"/>
</dbReference>
<feature type="region of interest" description="Disordered" evidence="4">
    <location>
        <begin position="166"/>
        <end position="192"/>
    </location>
</feature>
<dbReference type="InterPro" id="IPR036638">
    <property type="entry name" value="HLH_DNA-bd_sf"/>
</dbReference>
<dbReference type="EMBL" id="CM035414">
    <property type="protein sequence ID" value="KAH7430218.1"/>
    <property type="molecule type" value="Genomic_DNA"/>
</dbReference>
<proteinExistence type="predicted"/>
<feature type="coiled-coil region" evidence="3">
    <location>
        <begin position="96"/>
        <end position="123"/>
    </location>
</feature>
<dbReference type="Pfam" id="PF00010">
    <property type="entry name" value="HLH"/>
    <property type="match status" value="1"/>
</dbReference>
<keyword evidence="1" id="KW-0805">Transcription regulation</keyword>
<dbReference type="Gene3D" id="4.10.280.10">
    <property type="entry name" value="Helix-loop-helix DNA-binding domain"/>
    <property type="match status" value="1"/>
</dbReference>